<dbReference type="EMBL" id="DS113332">
    <property type="protein sequence ID" value="EAY10783.1"/>
    <property type="molecule type" value="Genomic_DNA"/>
</dbReference>
<reference evidence="1" key="1">
    <citation type="submission" date="2006-10" db="EMBL/GenBank/DDBJ databases">
        <authorList>
            <person name="Amadeo P."/>
            <person name="Zhao Q."/>
            <person name="Wortman J."/>
            <person name="Fraser-Liggett C."/>
            <person name="Carlton J."/>
        </authorList>
    </citation>
    <scope>NUCLEOTIDE SEQUENCE</scope>
    <source>
        <strain evidence="1">G3</strain>
    </source>
</reference>
<dbReference type="InParanoid" id="A2E998"/>
<sequence length="75" mass="8389">MIQFQSFLTFYALAKNLAETRSNGSLYVGDPVCDDVAKKIISQTLDTTSICLNKCNAEGFSKIIEIYPKSEFELD</sequence>
<keyword evidence="2" id="KW-1185">Reference proteome</keyword>
<accession>A2E998</accession>
<dbReference type="VEuPathDB" id="TrichDB:TVAG_121870"/>
<reference evidence="1" key="2">
    <citation type="journal article" date="2007" name="Science">
        <title>Draft genome sequence of the sexually transmitted pathogen Trichomonas vaginalis.</title>
        <authorList>
            <person name="Carlton J.M."/>
            <person name="Hirt R.P."/>
            <person name="Silva J.C."/>
            <person name="Delcher A.L."/>
            <person name="Schatz M."/>
            <person name="Zhao Q."/>
            <person name="Wortman J.R."/>
            <person name="Bidwell S.L."/>
            <person name="Alsmark U.C.M."/>
            <person name="Besteiro S."/>
            <person name="Sicheritz-Ponten T."/>
            <person name="Noel C.J."/>
            <person name="Dacks J.B."/>
            <person name="Foster P.G."/>
            <person name="Simillion C."/>
            <person name="Van de Peer Y."/>
            <person name="Miranda-Saavedra D."/>
            <person name="Barton G.J."/>
            <person name="Westrop G.D."/>
            <person name="Mueller S."/>
            <person name="Dessi D."/>
            <person name="Fiori P.L."/>
            <person name="Ren Q."/>
            <person name="Paulsen I."/>
            <person name="Zhang H."/>
            <person name="Bastida-Corcuera F.D."/>
            <person name="Simoes-Barbosa A."/>
            <person name="Brown M.T."/>
            <person name="Hayes R.D."/>
            <person name="Mukherjee M."/>
            <person name="Okumura C.Y."/>
            <person name="Schneider R."/>
            <person name="Smith A.J."/>
            <person name="Vanacova S."/>
            <person name="Villalvazo M."/>
            <person name="Haas B.J."/>
            <person name="Pertea M."/>
            <person name="Feldblyum T.V."/>
            <person name="Utterback T.R."/>
            <person name="Shu C.L."/>
            <person name="Osoegawa K."/>
            <person name="de Jong P.J."/>
            <person name="Hrdy I."/>
            <person name="Horvathova L."/>
            <person name="Zubacova Z."/>
            <person name="Dolezal P."/>
            <person name="Malik S.B."/>
            <person name="Logsdon J.M. Jr."/>
            <person name="Henze K."/>
            <person name="Gupta A."/>
            <person name="Wang C.C."/>
            <person name="Dunne R.L."/>
            <person name="Upcroft J.A."/>
            <person name="Upcroft P."/>
            <person name="White O."/>
            <person name="Salzberg S.L."/>
            <person name="Tang P."/>
            <person name="Chiu C.-H."/>
            <person name="Lee Y.-S."/>
            <person name="Embley T.M."/>
            <person name="Coombs G.H."/>
            <person name="Mottram J.C."/>
            <person name="Tachezy J."/>
            <person name="Fraser-Liggett C.M."/>
            <person name="Johnson P.J."/>
        </authorList>
    </citation>
    <scope>NUCLEOTIDE SEQUENCE [LARGE SCALE GENOMIC DNA]</scope>
    <source>
        <strain evidence="1">G3</strain>
    </source>
</reference>
<proteinExistence type="predicted"/>
<organism evidence="1 2">
    <name type="scientific">Trichomonas vaginalis (strain ATCC PRA-98 / G3)</name>
    <dbReference type="NCBI Taxonomy" id="412133"/>
    <lineage>
        <taxon>Eukaryota</taxon>
        <taxon>Metamonada</taxon>
        <taxon>Parabasalia</taxon>
        <taxon>Trichomonadida</taxon>
        <taxon>Trichomonadidae</taxon>
        <taxon>Trichomonas</taxon>
    </lineage>
</organism>
<evidence type="ECO:0000313" key="1">
    <source>
        <dbReference type="EMBL" id="EAY10783.1"/>
    </source>
</evidence>
<protein>
    <submittedName>
        <fullName evidence="1">Uncharacterized protein</fullName>
    </submittedName>
</protein>
<dbReference type="KEGG" id="tva:4768720"/>
<name>A2E998_TRIV3</name>
<dbReference type="RefSeq" id="XP_001323006.1">
    <property type="nucleotide sequence ID" value="XM_001322971.1"/>
</dbReference>
<dbReference type="Proteomes" id="UP000001542">
    <property type="component" value="Unassembled WGS sequence"/>
</dbReference>
<evidence type="ECO:0000313" key="2">
    <source>
        <dbReference type="Proteomes" id="UP000001542"/>
    </source>
</evidence>
<dbReference type="AlphaFoldDB" id="A2E998"/>
<dbReference type="VEuPathDB" id="TrichDB:TVAGG3_0421320"/>
<gene>
    <name evidence="1" type="ORF">TVAG_121870</name>
</gene>